<proteinExistence type="predicted"/>
<name>Q6ZKC7_ORYSJ</name>
<sequence>MSDDPGLRARALGSLCQAAMDYLCDDGDVQVTIDEHGTTKQEKHRPASVFPTQTGVSSITTKLT</sequence>
<dbReference type="Proteomes" id="UP000000763">
    <property type="component" value="Chromosome 8"/>
</dbReference>
<accession>Q6ZKC7</accession>
<reference evidence="3" key="1">
    <citation type="journal article" date="2005" name="Nature">
        <title>The map-based sequence of the rice genome.</title>
        <authorList>
            <consortium name="International rice genome sequencing project (IRGSP)"/>
            <person name="Matsumoto T."/>
            <person name="Wu J."/>
            <person name="Kanamori H."/>
            <person name="Katayose Y."/>
            <person name="Fujisawa M."/>
            <person name="Namiki N."/>
            <person name="Mizuno H."/>
            <person name="Yamamoto K."/>
            <person name="Antonio B.A."/>
            <person name="Baba T."/>
            <person name="Sakata K."/>
            <person name="Nagamura Y."/>
            <person name="Aoki H."/>
            <person name="Arikawa K."/>
            <person name="Arita K."/>
            <person name="Bito T."/>
            <person name="Chiden Y."/>
            <person name="Fujitsuka N."/>
            <person name="Fukunaka R."/>
            <person name="Hamada M."/>
            <person name="Harada C."/>
            <person name="Hayashi A."/>
            <person name="Hijishita S."/>
            <person name="Honda M."/>
            <person name="Hosokawa S."/>
            <person name="Ichikawa Y."/>
            <person name="Idonuma A."/>
            <person name="Iijima M."/>
            <person name="Ikeda M."/>
            <person name="Ikeno M."/>
            <person name="Ito K."/>
            <person name="Ito S."/>
            <person name="Ito T."/>
            <person name="Ito Y."/>
            <person name="Ito Y."/>
            <person name="Iwabuchi A."/>
            <person name="Kamiya K."/>
            <person name="Karasawa W."/>
            <person name="Kurita K."/>
            <person name="Katagiri S."/>
            <person name="Kikuta A."/>
            <person name="Kobayashi H."/>
            <person name="Kobayashi N."/>
            <person name="Machita K."/>
            <person name="Maehara T."/>
            <person name="Masukawa M."/>
            <person name="Mizubayashi T."/>
            <person name="Mukai Y."/>
            <person name="Nagasaki H."/>
            <person name="Nagata Y."/>
            <person name="Naito S."/>
            <person name="Nakashima M."/>
            <person name="Nakama Y."/>
            <person name="Nakamichi Y."/>
            <person name="Nakamura M."/>
            <person name="Meguro A."/>
            <person name="Negishi M."/>
            <person name="Ohta I."/>
            <person name="Ohta T."/>
            <person name="Okamoto M."/>
            <person name="Ono N."/>
            <person name="Saji S."/>
            <person name="Sakaguchi M."/>
            <person name="Sakai K."/>
            <person name="Shibata M."/>
            <person name="Shimokawa T."/>
            <person name="Song J."/>
            <person name="Takazaki Y."/>
            <person name="Terasawa K."/>
            <person name="Tsugane M."/>
            <person name="Tsuji K."/>
            <person name="Ueda S."/>
            <person name="Waki K."/>
            <person name="Yamagata H."/>
            <person name="Yamamoto M."/>
            <person name="Yamamoto S."/>
            <person name="Yamane H."/>
            <person name="Yoshiki S."/>
            <person name="Yoshihara R."/>
            <person name="Yukawa K."/>
            <person name="Zhong H."/>
            <person name="Yano M."/>
            <person name="Yuan Q."/>
            <person name="Ouyang S."/>
            <person name="Liu J."/>
            <person name="Jones K.M."/>
            <person name="Gansberger K."/>
            <person name="Moffat K."/>
            <person name="Hill J."/>
            <person name="Bera J."/>
            <person name="Fadrosh D."/>
            <person name="Jin S."/>
            <person name="Johri S."/>
            <person name="Kim M."/>
            <person name="Overton L."/>
            <person name="Reardon M."/>
            <person name="Tsitrin T."/>
            <person name="Vuong H."/>
            <person name="Weaver B."/>
            <person name="Ciecko A."/>
            <person name="Tallon L."/>
            <person name="Jackson J."/>
            <person name="Pai G."/>
            <person name="Aken S.V."/>
            <person name="Utterback T."/>
            <person name="Reidmuller S."/>
            <person name="Feldblyum T."/>
            <person name="Hsiao J."/>
            <person name="Zismann V."/>
            <person name="Iobst S."/>
            <person name="de Vazeille A.R."/>
            <person name="Buell C.R."/>
            <person name="Ying K."/>
            <person name="Li Y."/>
            <person name="Lu T."/>
            <person name="Huang Y."/>
            <person name="Zhao Q."/>
            <person name="Feng Q."/>
            <person name="Zhang L."/>
            <person name="Zhu J."/>
            <person name="Weng Q."/>
            <person name="Mu J."/>
            <person name="Lu Y."/>
            <person name="Fan D."/>
            <person name="Liu Y."/>
            <person name="Guan J."/>
            <person name="Zhang Y."/>
            <person name="Yu S."/>
            <person name="Liu X."/>
            <person name="Zhang Y."/>
            <person name="Hong G."/>
            <person name="Han B."/>
            <person name="Choisne N."/>
            <person name="Demange N."/>
            <person name="Orjeda G."/>
            <person name="Samain S."/>
            <person name="Cattolico L."/>
            <person name="Pelletier E."/>
            <person name="Couloux A."/>
            <person name="Segurens B."/>
            <person name="Wincker P."/>
            <person name="D'Hont A."/>
            <person name="Scarpelli C."/>
            <person name="Weissenbach J."/>
            <person name="Salanoubat M."/>
            <person name="Quetier F."/>
            <person name="Yu Y."/>
            <person name="Kim H.R."/>
            <person name="Rambo T."/>
            <person name="Currie J."/>
            <person name="Collura K."/>
            <person name="Luo M."/>
            <person name="Yang T."/>
            <person name="Ammiraju J.S.S."/>
            <person name="Engler F."/>
            <person name="Soderlund C."/>
            <person name="Wing R.A."/>
            <person name="Palmer L.E."/>
            <person name="de la Bastide M."/>
            <person name="Spiegel L."/>
            <person name="Nascimento L."/>
            <person name="Zutavern T."/>
            <person name="O'Shaughnessy A."/>
            <person name="Dike S."/>
            <person name="Dedhia N."/>
            <person name="Preston R."/>
            <person name="Balija V."/>
            <person name="McCombie W.R."/>
            <person name="Chow T."/>
            <person name="Chen H."/>
            <person name="Chung M."/>
            <person name="Chen C."/>
            <person name="Shaw J."/>
            <person name="Wu H."/>
            <person name="Hsiao K."/>
            <person name="Chao Y."/>
            <person name="Chu M."/>
            <person name="Cheng C."/>
            <person name="Hour A."/>
            <person name="Lee P."/>
            <person name="Lin S."/>
            <person name="Lin Y."/>
            <person name="Liou J."/>
            <person name="Liu S."/>
            <person name="Hsing Y."/>
            <person name="Raghuvanshi S."/>
            <person name="Mohanty A."/>
            <person name="Bharti A.K."/>
            <person name="Gaur A."/>
            <person name="Gupta V."/>
            <person name="Kumar D."/>
            <person name="Ravi V."/>
            <person name="Vij S."/>
            <person name="Kapur A."/>
            <person name="Khurana P."/>
            <person name="Khurana P."/>
            <person name="Khurana J.P."/>
            <person name="Tyagi A.K."/>
            <person name="Gaikwad K."/>
            <person name="Singh A."/>
            <person name="Dalal V."/>
            <person name="Srivastava S."/>
            <person name="Dixit A."/>
            <person name="Pal A.K."/>
            <person name="Ghazi I.A."/>
            <person name="Yadav M."/>
            <person name="Pandit A."/>
            <person name="Bhargava A."/>
            <person name="Sureshbabu K."/>
            <person name="Batra K."/>
            <person name="Sharma T.R."/>
            <person name="Mohapatra T."/>
            <person name="Singh N.K."/>
            <person name="Messing J."/>
            <person name="Nelson A.B."/>
            <person name="Fuks G."/>
            <person name="Kavchok S."/>
            <person name="Keizer G."/>
            <person name="Linton E."/>
            <person name="Llaca V."/>
            <person name="Song R."/>
            <person name="Tanyolac B."/>
            <person name="Young S."/>
            <person name="Ho-Il K."/>
            <person name="Hahn J.H."/>
            <person name="Sangsakoo G."/>
            <person name="Vanavichit A."/>
            <person name="de Mattos Luiz.A.T."/>
            <person name="Zimmer P.D."/>
            <person name="Malone G."/>
            <person name="Dellagostin O."/>
            <person name="de Oliveira A.C."/>
            <person name="Bevan M."/>
            <person name="Bancroft I."/>
            <person name="Minx P."/>
            <person name="Cordum H."/>
            <person name="Wilson R."/>
            <person name="Cheng Z."/>
            <person name="Jin W."/>
            <person name="Jiang J."/>
            <person name="Leong S.A."/>
            <person name="Iwama H."/>
            <person name="Gojobori T."/>
            <person name="Itoh T."/>
            <person name="Niimura Y."/>
            <person name="Fujii Y."/>
            <person name="Habara T."/>
            <person name="Sakai H."/>
            <person name="Sato Y."/>
            <person name="Wilson G."/>
            <person name="Kumar K."/>
            <person name="McCouch S."/>
            <person name="Juretic N."/>
            <person name="Hoen D."/>
            <person name="Wright S."/>
            <person name="Bruskiewich R."/>
            <person name="Bureau T."/>
            <person name="Miyao A."/>
            <person name="Hirochika H."/>
            <person name="Nishikawa T."/>
            <person name="Kadowaki K."/>
            <person name="Sugiura M."/>
            <person name="Burr B."/>
            <person name="Sasaki T."/>
        </authorList>
    </citation>
    <scope>NUCLEOTIDE SEQUENCE [LARGE SCALE GENOMIC DNA]</scope>
    <source>
        <strain evidence="3">cv. Nipponbare</strain>
    </source>
</reference>
<dbReference type="AlphaFoldDB" id="Q6ZKC7"/>
<evidence type="ECO:0000313" key="2">
    <source>
        <dbReference type="EMBL" id="BAD05205.1"/>
    </source>
</evidence>
<evidence type="ECO:0000256" key="1">
    <source>
        <dbReference type="SAM" id="MobiDB-lite"/>
    </source>
</evidence>
<feature type="compositionally biased region" description="Polar residues" evidence="1">
    <location>
        <begin position="50"/>
        <end position="64"/>
    </location>
</feature>
<evidence type="ECO:0000313" key="3">
    <source>
        <dbReference type="Proteomes" id="UP000000763"/>
    </source>
</evidence>
<dbReference type="EMBL" id="AP003880">
    <property type="protein sequence ID" value="BAD05205.1"/>
    <property type="molecule type" value="Genomic_DNA"/>
</dbReference>
<organism evidence="2 3">
    <name type="scientific">Oryza sativa subsp. japonica</name>
    <name type="common">Rice</name>
    <dbReference type="NCBI Taxonomy" id="39947"/>
    <lineage>
        <taxon>Eukaryota</taxon>
        <taxon>Viridiplantae</taxon>
        <taxon>Streptophyta</taxon>
        <taxon>Embryophyta</taxon>
        <taxon>Tracheophyta</taxon>
        <taxon>Spermatophyta</taxon>
        <taxon>Magnoliopsida</taxon>
        <taxon>Liliopsida</taxon>
        <taxon>Poales</taxon>
        <taxon>Poaceae</taxon>
        <taxon>BOP clade</taxon>
        <taxon>Oryzoideae</taxon>
        <taxon>Oryzeae</taxon>
        <taxon>Oryzinae</taxon>
        <taxon>Oryza</taxon>
        <taxon>Oryza sativa</taxon>
    </lineage>
</organism>
<protein>
    <submittedName>
        <fullName evidence="2">Uncharacterized protein</fullName>
    </submittedName>
</protein>
<reference evidence="3" key="2">
    <citation type="journal article" date="2008" name="Nucleic Acids Res.">
        <title>The rice annotation project database (RAP-DB): 2008 update.</title>
        <authorList>
            <consortium name="The rice annotation project (RAP)"/>
        </authorList>
    </citation>
    <scope>GENOME REANNOTATION</scope>
    <source>
        <strain evidence="3">cv. Nipponbare</strain>
    </source>
</reference>
<gene>
    <name evidence="2" type="primary">OJ1123_G08.8</name>
</gene>
<feature type="region of interest" description="Disordered" evidence="1">
    <location>
        <begin position="37"/>
        <end position="64"/>
    </location>
</feature>